<keyword evidence="3" id="KW-1185">Reference proteome</keyword>
<feature type="domain" description="Sm" evidence="1">
    <location>
        <begin position="10"/>
        <end position="74"/>
    </location>
</feature>
<protein>
    <recommendedName>
        <fullName evidence="1">Sm domain-containing protein</fullName>
    </recommendedName>
</protein>
<evidence type="ECO:0000259" key="1">
    <source>
        <dbReference type="SMART" id="SM00651"/>
    </source>
</evidence>
<dbReference type="InterPro" id="IPR001163">
    <property type="entry name" value="Sm_dom_euk/arc"/>
</dbReference>
<dbReference type="SUPFAM" id="SSF50182">
    <property type="entry name" value="Sm-like ribonucleoproteins"/>
    <property type="match status" value="1"/>
</dbReference>
<dbReference type="OMA" id="DRDCNII"/>
<dbReference type="InParanoid" id="A0A163KP95"/>
<reference evidence="2" key="1">
    <citation type="submission" date="2016-04" db="EMBL/GenBank/DDBJ databases">
        <authorList>
            <person name="Evans L.H."/>
            <person name="Alamgir A."/>
            <person name="Owens N."/>
            <person name="Weber N.D."/>
            <person name="Virtaneva K."/>
            <person name="Barbian K."/>
            <person name="Babar A."/>
            <person name="Rosenke K."/>
        </authorList>
    </citation>
    <scope>NUCLEOTIDE SEQUENCE [LARGE SCALE GENOMIC DNA]</scope>
    <source>
        <strain evidence="2">CBS 101.48</strain>
    </source>
</reference>
<evidence type="ECO:0000313" key="2">
    <source>
        <dbReference type="EMBL" id="SAL95189.1"/>
    </source>
</evidence>
<dbReference type="PANTHER" id="PTHR10701:SF5">
    <property type="entry name" value="N-ALPHA-ACETYLTRANSFERASE 38, NATC AUXILIARY SUBUNIT"/>
    <property type="match status" value="1"/>
</dbReference>
<evidence type="ECO:0000313" key="3">
    <source>
        <dbReference type="Proteomes" id="UP000078561"/>
    </source>
</evidence>
<dbReference type="OrthoDB" id="368909at2759"/>
<accession>A0A163KP95</accession>
<gene>
    <name evidence="2" type="primary">ABSGL_00507.1 scaffold 832</name>
</gene>
<dbReference type="SMART" id="SM00651">
    <property type="entry name" value="Sm"/>
    <property type="match status" value="1"/>
</dbReference>
<dbReference type="AlphaFoldDB" id="A0A163KP95"/>
<dbReference type="STRING" id="4829.A0A163KP95"/>
<proteinExistence type="predicted"/>
<name>A0A163KP95_ABSGL</name>
<organism evidence="2">
    <name type="scientific">Absidia glauca</name>
    <name type="common">Pin mould</name>
    <dbReference type="NCBI Taxonomy" id="4829"/>
    <lineage>
        <taxon>Eukaryota</taxon>
        <taxon>Fungi</taxon>
        <taxon>Fungi incertae sedis</taxon>
        <taxon>Mucoromycota</taxon>
        <taxon>Mucoromycotina</taxon>
        <taxon>Mucoromycetes</taxon>
        <taxon>Mucorales</taxon>
        <taxon>Cunninghamellaceae</taxon>
        <taxon>Absidia</taxon>
    </lineage>
</organism>
<dbReference type="GO" id="GO:0031417">
    <property type="term" value="C:NatC complex"/>
    <property type="evidence" value="ECO:0007669"/>
    <property type="project" value="InterPro"/>
</dbReference>
<dbReference type="PANTHER" id="PTHR10701">
    <property type="entry name" value="SMALL NUCLEAR RIBONUCLEOPROTEIN-ASSOCIATED PROTEIN B AND N"/>
    <property type="match status" value="1"/>
</dbReference>
<sequence>MGITDISKVNLLRSYLNFKARIEISDGRIFIGTFVCIDKQKNIILAQAEEHRQDEQRLVGLVMIPGIHLVKVETEDLDLYT</sequence>
<dbReference type="InterPro" id="IPR010920">
    <property type="entry name" value="LSM_dom_sf"/>
</dbReference>
<dbReference type="Pfam" id="PF01423">
    <property type="entry name" value="LSM"/>
    <property type="match status" value="1"/>
</dbReference>
<dbReference type="CDD" id="cd06168">
    <property type="entry name" value="LSMD1"/>
    <property type="match status" value="1"/>
</dbReference>
<dbReference type="Proteomes" id="UP000078561">
    <property type="component" value="Unassembled WGS sequence"/>
</dbReference>
<dbReference type="Gene3D" id="2.30.30.100">
    <property type="match status" value="1"/>
</dbReference>
<dbReference type="EMBL" id="LT550270">
    <property type="protein sequence ID" value="SAL95189.1"/>
    <property type="molecule type" value="Genomic_DNA"/>
</dbReference>
<dbReference type="FunCoup" id="A0A163KP95">
    <property type="interactions" value="100"/>
</dbReference>
<dbReference type="InterPro" id="IPR050914">
    <property type="entry name" value="snRNP_SmB/NAA38-like"/>
</dbReference>
<dbReference type="InterPro" id="IPR034110">
    <property type="entry name" value="LSMD1_Sm"/>
</dbReference>